<dbReference type="Pfam" id="PF02995">
    <property type="entry name" value="DUF229"/>
    <property type="match status" value="1"/>
</dbReference>
<sequence>MYLSNYATAPHLDTLYETFVQDSYTIRTEGCSIPALHPLDAGIKEFVKYPESVKSCLNSKSPFLENNTTHIWIKKENVMHYNVSDDSFLCCYRSFYRPSSVKDIHSAKIDDRVEYRKCKHFKAIIEANDEFVHVVCYTRARILYQQYYLFVVNKELSWDSAVNARKNKTSYNVIILGIDAVSRLNFYRTMPKTLNFLTRKGAIELKGYNKVGDNTFPNLIPMLLGIRESELKKTCVPNPKYTFFDNCPFIWDWYKEAGYYTALGEDSASLGTFNYLRGGFARNPTDYYLRTFIREAEKNVGNNKDFNSLLCMNNKYFYRVLLDYIENLLIKMRSSRLFGFFWEVTMSHDYLNYPMLMDFFYEQFFKNLDHQKVLEDTIIFLVSDHGIRWGNIRATKQGRLEERLPFVHILVPDSFKKKYNEAYSNLKLNRQRLTTPFNLYTTLNDLIDLSNIENSNIKSRSQKSYWRERAISLFLPLPGNRTCSIADIDDHWCTCHRERKISTESVEALLAANYILKEINNLVHNYKLCSVLNITEIVDATELEAGTEEDSEVSWREYMVVLRTSPGGAVFESTVRDYGTRWSLIGTISRLNLYGYQSHCIDNYNLKLYCYCL</sequence>
<dbReference type="FunFam" id="3.40.720.10:FF:000017">
    <property type="entry name" value="Predicted protein"/>
    <property type="match status" value="1"/>
</dbReference>
<dbReference type="CDD" id="cd16021">
    <property type="entry name" value="ALP_like"/>
    <property type="match status" value="1"/>
</dbReference>
<dbReference type="AlphaFoldDB" id="A0AAV1JMF4"/>
<dbReference type="Proteomes" id="UP001497472">
    <property type="component" value="Unassembled WGS sequence"/>
</dbReference>
<dbReference type="InterPro" id="IPR017850">
    <property type="entry name" value="Alkaline_phosphatase_core_sf"/>
</dbReference>
<dbReference type="PANTHER" id="PTHR10974">
    <property type="entry name" value="FI08016P-RELATED"/>
    <property type="match status" value="1"/>
</dbReference>
<organism evidence="1 2">
    <name type="scientific">Leptosia nina</name>
    <dbReference type="NCBI Taxonomy" id="320188"/>
    <lineage>
        <taxon>Eukaryota</taxon>
        <taxon>Metazoa</taxon>
        <taxon>Ecdysozoa</taxon>
        <taxon>Arthropoda</taxon>
        <taxon>Hexapoda</taxon>
        <taxon>Insecta</taxon>
        <taxon>Pterygota</taxon>
        <taxon>Neoptera</taxon>
        <taxon>Endopterygota</taxon>
        <taxon>Lepidoptera</taxon>
        <taxon>Glossata</taxon>
        <taxon>Ditrysia</taxon>
        <taxon>Papilionoidea</taxon>
        <taxon>Pieridae</taxon>
        <taxon>Pierinae</taxon>
        <taxon>Leptosia</taxon>
    </lineage>
</organism>
<comment type="caution">
    <text evidence="1">The sequence shown here is derived from an EMBL/GenBank/DDBJ whole genome shotgun (WGS) entry which is preliminary data.</text>
</comment>
<reference evidence="1 2" key="1">
    <citation type="submission" date="2023-11" db="EMBL/GenBank/DDBJ databases">
        <authorList>
            <person name="Okamura Y."/>
        </authorList>
    </citation>
    <scope>NUCLEOTIDE SEQUENCE [LARGE SCALE GENOMIC DNA]</scope>
</reference>
<protein>
    <recommendedName>
        <fullName evidence="3">DUF229 domain containing protein</fullName>
    </recommendedName>
</protein>
<dbReference type="EMBL" id="CAVLEF010000040">
    <property type="protein sequence ID" value="CAK1550103.1"/>
    <property type="molecule type" value="Genomic_DNA"/>
</dbReference>
<dbReference type="InterPro" id="IPR004245">
    <property type="entry name" value="DUF229"/>
</dbReference>
<evidence type="ECO:0000313" key="2">
    <source>
        <dbReference type="Proteomes" id="UP001497472"/>
    </source>
</evidence>
<proteinExistence type="predicted"/>
<dbReference type="GO" id="GO:0005615">
    <property type="term" value="C:extracellular space"/>
    <property type="evidence" value="ECO:0007669"/>
    <property type="project" value="TreeGrafter"/>
</dbReference>
<dbReference type="SUPFAM" id="SSF53649">
    <property type="entry name" value="Alkaline phosphatase-like"/>
    <property type="match status" value="1"/>
</dbReference>
<dbReference type="Gene3D" id="3.40.720.10">
    <property type="entry name" value="Alkaline Phosphatase, subunit A"/>
    <property type="match status" value="1"/>
</dbReference>
<name>A0AAV1JMF4_9NEOP</name>
<keyword evidence="2" id="KW-1185">Reference proteome</keyword>
<accession>A0AAV1JMF4</accession>
<evidence type="ECO:0008006" key="3">
    <source>
        <dbReference type="Google" id="ProtNLM"/>
    </source>
</evidence>
<evidence type="ECO:0000313" key="1">
    <source>
        <dbReference type="EMBL" id="CAK1550103.1"/>
    </source>
</evidence>
<dbReference type="PANTHER" id="PTHR10974:SF1">
    <property type="entry name" value="FI08016P-RELATED"/>
    <property type="match status" value="1"/>
</dbReference>
<gene>
    <name evidence="1" type="ORF">LNINA_LOCUS9347</name>
</gene>